<keyword evidence="2" id="KW-1185">Reference proteome</keyword>
<dbReference type="RefSeq" id="WP_244513330.1">
    <property type="nucleotide sequence ID" value="NZ_FOHE01000002.1"/>
</dbReference>
<name>A0A1H9ZAH8_9BACI</name>
<dbReference type="InterPro" id="IPR016024">
    <property type="entry name" value="ARM-type_fold"/>
</dbReference>
<dbReference type="PANTHER" id="PTHR34070">
    <property type="entry name" value="ARMADILLO-TYPE FOLD"/>
    <property type="match status" value="1"/>
</dbReference>
<sequence>MNVMDNLMDQLTIKLEKHRNSDNAAQMEKYMKNHFAFFGIKTPLRREITKEFFQESHILQQDFQEEFILALWERKEREYQNIGLDYLEKSLRKIGKEHVPLMEKLIRTKSWWDTVDMLAQKVVGKIAMNNPEVIKETIEPWAFSNHLWLRRSAILFQLKYKDKTDEAILSRYINQNATSNEFFIKKAIGWALREYSKTNPEFVKTFIEKNNLQKLSIREGSKYL</sequence>
<dbReference type="EMBL" id="FOHE01000002">
    <property type="protein sequence ID" value="SES78580.1"/>
    <property type="molecule type" value="Genomic_DNA"/>
</dbReference>
<dbReference type="InterPro" id="IPR014825">
    <property type="entry name" value="DNA_alkylation"/>
</dbReference>
<organism evidence="1 2">
    <name type="scientific">Oceanobacillus limi</name>
    <dbReference type="NCBI Taxonomy" id="930131"/>
    <lineage>
        <taxon>Bacteria</taxon>
        <taxon>Bacillati</taxon>
        <taxon>Bacillota</taxon>
        <taxon>Bacilli</taxon>
        <taxon>Bacillales</taxon>
        <taxon>Bacillaceae</taxon>
        <taxon>Oceanobacillus</taxon>
    </lineage>
</organism>
<protein>
    <submittedName>
        <fullName evidence="1">DNA-7-methylguanine glycosylase</fullName>
    </submittedName>
</protein>
<evidence type="ECO:0000313" key="2">
    <source>
        <dbReference type="Proteomes" id="UP000198618"/>
    </source>
</evidence>
<dbReference type="CDD" id="cd07064">
    <property type="entry name" value="AlkD_like_1"/>
    <property type="match status" value="1"/>
</dbReference>
<dbReference type="AlphaFoldDB" id="A0A1H9ZAH8"/>
<dbReference type="Pfam" id="PF08713">
    <property type="entry name" value="DNA_alkylation"/>
    <property type="match status" value="1"/>
</dbReference>
<dbReference type="Proteomes" id="UP000198618">
    <property type="component" value="Unassembled WGS sequence"/>
</dbReference>
<dbReference type="Gene3D" id="1.25.40.290">
    <property type="entry name" value="ARM repeat domains"/>
    <property type="match status" value="1"/>
</dbReference>
<dbReference type="PANTHER" id="PTHR34070:SF1">
    <property type="entry name" value="DNA ALKYLATION REPAIR PROTEIN"/>
    <property type="match status" value="1"/>
</dbReference>
<gene>
    <name evidence="1" type="ORF">SAMN05216389_102169</name>
</gene>
<proteinExistence type="predicted"/>
<dbReference type="Gene3D" id="1.20.1660.10">
    <property type="entry name" value="Hypothetical protein (EF3068)"/>
    <property type="match status" value="1"/>
</dbReference>
<accession>A0A1H9ZAH8</accession>
<evidence type="ECO:0000313" key="1">
    <source>
        <dbReference type="EMBL" id="SES78580.1"/>
    </source>
</evidence>
<dbReference type="SUPFAM" id="SSF48371">
    <property type="entry name" value="ARM repeat"/>
    <property type="match status" value="1"/>
</dbReference>
<reference evidence="1 2" key="1">
    <citation type="submission" date="2016-10" db="EMBL/GenBank/DDBJ databases">
        <authorList>
            <person name="de Groot N.N."/>
        </authorList>
    </citation>
    <scope>NUCLEOTIDE SEQUENCE [LARGE SCALE GENOMIC DNA]</scope>
    <source>
        <strain evidence="1 2">IBRC-M 10780</strain>
    </source>
</reference>